<feature type="region of interest" description="Disordered" evidence="1">
    <location>
        <begin position="342"/>
        <end position="389"/>
    </location>
</feature>
<feature type="transmembrane region" description="Helical" evidence="2">
    <location>
        <begin position="67"/>
        <end position="90"/>
    </location>
</feature>
<evidence type="ECO:0000313" key="4">
    <source>
        <dbReference type="Proteomes" id="UP000494206"/>
    </source>
</evidence>
<dbReference type="PANTHER" id="PTHR21780:SF0">
    <property type="entry name" value="TRANSMEMBRANE PROTEIN 209"/>
    <property type="match status" value="1"/>
</dbReference>
<keyword evidence="2" id="KW-0472">Membrane</keyword>
<evidence type="ECO:0008006" key="5">
    <source>
        <dbReference type="Google" id="ProtNLM"/>
    </source>
</evidence>
<accession>A0A8S1ER96</accession>
<dbReference type="OrthoDB" id="509821at2759"/>
<dbReference type="InterPro" id="IPR019176">
    <property type="entry name" value="Cytochrome_B561-rel"/>
</dbReference>
<keyword evidence="2" id="KW-0812">Transmembrane</keyword>
<proteinExistence type="predicted"/>
<keyword evidence="2" id="KW-1133">Transmembrane helix</keyword>
<evidence type="ECO:0000313" key="3">
    <source>
        <dbReference type="EMBL" id="CAB3402117.1"/>
    </source>
</evidence>
<evidence type="ECO:0000256" key="1">
    <source>
        <dbReference type="SAM" id="MobiDB-lite"/>
    </source>
</evidence>
<evidence type="ECO:0000256" key="2">
    <source>
        <dbReference type="SAM" id="Phobius"/>
    </source>
</evidence>
<sequence>MASSQARERLSRLNTSQTQLNTSAVSNTSAFEDKFSPLCKTRLQNDTQRYEDLRIASIWMSFKLHSALLLVLTVDALLFKSSILSFLILFGSLPEAIIQSLSLLFIIYCSVVSILLVADMKFPKASNTVLKAIEQLYQSSTETPAKPKHVEKTPSSEKILSTSMSDHSWVDAHKFGTPVTTKPVDIISKKPSDSFRAQPDVSPLIDDSKVALNWKSPSAYGKPIDSIHTRKQLEVLLKSHANDAPIDKNASQSSYFSSIWNVLDFGRGSATLLNSSYQVSKEITDDTQGNSPYKLKIGKDGRTELKLVRRRQANERIDEADENDDDELTKLHKVMNAARNVPEVKSGILKRSNSMERGRSGIRRRSQSSPDRSPVGDQETRARLNDSLLTEEQQRRAEFRVRAWLRNTIILPLAEQIEEINEILDKEHANPPLRIGSSTVDALKLAIMERDSLKTSNLPFLLPFLSIHTNQAYLVSRVKELSASEFMDVYKWNSGGTEPSEDKLNSSRIVHREWNDSLPTDACLVFDAFLTYMDTQLNSNCLVGEHRLDQPFSSRYALKFPKKPSPTQKTPFEFYLHMVTINPPHFEFVHNDANGSPVKLTIARQTSNLFRAIAQFVHHVKEMNHGYLDQTSLGPTGINLLCVLS</sequence>
<protein>
    <recommendedName>
        <fullName evidence="5">Transmembrane protein 209</fullName>
    </recommendedName>
</protein>
<dbReference type="GO" id="GO:0016020">
    <property type="term" value="C:membrane"/>
    <property type="evidence" value="ECO:0007669"/>
    <property type="project" value="TreeGrafter"/>
</dbReference>
<reference evidence="3 4" key="1">
    <citation type="submission" date="2020-04" db="EMBL/GenBank/DDBJ databases">
        <authorList>
            <person name="Laetsch R D."/>
            <person name="Stevens L."/>
            <person name="Kumar S."/>
            <person name="Blaxter L. M."/>
        </authorList>
    </citation>
    <scope>NUCLEOTIDE SEQUENCE [LARGE SCALE GENOMIC DNA]</scope>
</reference>
<dbReference type="Pfam" id="PF09786">
    <property type="entry name" value="CytochromB561_N"/>
    <property type="match status" value="1"/>
</dbReference>
<organism evidence="3 4">
    <name type="scientific">Caenorhabditis bovis</name>
    <dbReference type="NCBI Taxonomy" id="2654633"/>
    <lineage>
        <taxon>Eukaryota</taxon>
        <taxon>Metazoa</taxon>
        <taxon>Ecdysozoa</taxon>
        <taxon>Nematoda</taxon>
        <taxon>Chromadorea</taxon>
        <taxon>Rhabditida</taxon>
        <taxon>Rhabditina</taxon>
        <taxon>Rhabditomorpha</taxon>
        <taxon>Rhabditoidea</taxon>
        <taxon>Rhabditidae</taxon>
        <taxon>Peloderinae</taxon>
        <taxon>Caenorhabditis</taxon>
    </lineage>
</organism>
<dbReference type="EMBL" id="CADEPM010000003">
    <property type="protein sequence ID" value="CAB3402117.1"/>
    <property type="molecule type" value="Genomic_DNA"/>
</dbReference>
<dbReference type="AlphaFoldDB" id="A0A8S1ER96"/>
<dbReference type="PANTHER" id="PTHR21780">
    <property type="entry name" value="TRANSMEMBRANE PROTEIN 209"/>
    <property type="match status" value="1"/>
</dbReference>
<keyword evidence="4" id="KW-1185">Reference proteome</keyword>
<name>A0A8S1ER96_9PELO</name>
<feature type="transmembrane region" description="Helical" evidence="2">
    <location>
        <begin position="96"/>
        <end position="118"/>
    </location>
</feature>
<dbReference type="Proteomes" id="UP000494206">
    <property type="component" value="Unassembled WGS sequence"/>
</dbReference>
<comment type="caution">
    <text evidence="3">The sequence shown here is derived from an EMBL/GenBank/DDBJ whole genome shotgun (WGS) entry which is preliminary data.</text>
</comment>
<gene>
    <name evidence="3" type="ORF">CBOVIS_LOCUS4778</name>
</gene>